<evidence type="ECO:0000313" key="3">
    <source>
        <dbReference type="Proteomes" id="UP000621210"/>
    </source>
</evidence>
<reference evidence="2" key="2">
    <citation type="submission" date="2020-09" db="EMBL/GenBank/DDBJ databases">
        <authorList>
            <person name="Luo X."/>
        </authorList>
    </citation>
    <scope>NUCLEOTIDE SEQUENCE</scope>
    <source>
        <strain evidence="2">TRM S81-3</strain>
    </source>
</reference>
<name>A0A926L045_9ACTN</name>
<dbReference type="AlphaFoldDB" id="A0A926L045"/>
<feature type="non-terminal residue" evidence="2">
    <location>
        <position position="145"/>
    </location>
</feature>
<feature type="domain" description="Condensation" evidence="1">
    <location>
        <begin position="5"/>
        <end position="61"/>
    </location>
</feature>
<dbReference type="GO" id="GO:0003824">
    <property type="term" value="F:catalytic activity"/>
    <property type="evidence" value="ECO:0007669"/>
    <property type="project" value="InterPro"/>
</dbReference>
<dbReference type="EMBL" id="JACVQF010000054">
    <property type="protein sequence ID" value="MBD0417942.1"/>
    <property type="molecule type" value="Genomic_DNA"/>
</dbReference>
<evidence type="ECO:0000259" key="1">
    <source>
        <dbReference type="Pfam" id="PF00668"/>
    </source>
</evidence>
<dbReference type="GO" id="GO:0008610">
    <property type="term" value="P:lipid biosynthetic process"/>
    <property type="evidence" value="ECO:0007669"/>
    <property type="project" value="UniProtKB-ARBA"/>
</dbReference>
<dbReference type="Gene3D" id="3.30.559.10">
    <property type="entry name" value="Chloramphenicol acetyltransferase-like domain"/>
    <property type="match status" value="1"/>
</dbReference>
<protein>
    <recommendedName>
        <fullName evidence="1">Condensation domain-containing protein</fullName>
    </recommendedName>
</protein>
<dbReference type="SUPFAM" id="SSF52777">
    <property type="entry name" value="CoA-dependent acyltransferases"/>
    <property type="match status" value="1"/>
</dbReference>
<dbReference type="InterPro" id="IPR023213">
    <property type="entry name" value="CAT-like_dom_sf"/>
</dbReference>
<proteinExistence type="predicted"/>
<dbReference type="Pfam" id="PF00668">
    <property type="entry name" value="Condensation"/>
    <property type="match status" value="1"/>
</dbReference>
<dbReference type="Proteomes" id="UP000621210">
    <property type="component" value="Unassembled WGS sequence"/>
</dbReference>
<feature type="non-terminal residue" evidence="2">
    <location>
        <position position="1"/>
    </location>
</feature>
<dbReference type="InterPro" id="IPR001242">
    <property type="entry name" value="Condensation_dom"/>
</dbReference>
<evidence type="ECO:0000313" key="2">
    <source>
        <dbReference type="EMBL" id="MBD0417942.1"/>
    </source>
</evidence>
<gene>
    <name evidence="2" type="ORF">H0H10_01930</name>
</gene>
<comment type="caution">
    <text evidence="2">The sequence shown here is derived from an EMBL/GenBank/DDBJ whole genome shotgun (WGS) entry which is preliminary data.</text>
</comment>
<reference evidence="2" key="1">
    <citation type="submission" date="2020-09" db="EMBL/GenBank/DDBJ databases">
        <title>Streptomyces grisecoloratus sp. nov., isolated from cotton soil.</title>
        <authorList>
            <person name="Xing L."/>
        </authorList>
    </citation>
    <scope>NUCLEOTIDE SEQUENCE</scope>
    <source>
        <strain evidence="2">TRM S81-3</strain>
    </source>
</reference>
<accession>A0A926L045</accession>
<keyword evidence="3" id="KW-1185">Reference proteome</keyword>
<sequence length="145" mass="15454">LEGPSPTYNSPVVLRLSGELNREALGLALRDVIARHEALRTVFPVAEGEPYQQVLDIADLVWDLPVTHVVDGGSAAPVHLLDLDALSWDEAVRELPLVGPMDGTPTGEISPEQLPGAIAGVAGYAFDLAVEVPVRAWLFAVSPEE</sequence>
<organism evidence="2 3">
    <name type="scientific">Streptomyces griseicoloratus</name>
    <dbReference type="NCBI Taxonomy" id="2752516"/>
    <lineage>
        <taxon>Bacteria</taxon>
        <taxon>Bacillati</taxon>
        <taxon>Actinomycetota</taxon>
        <taxon>Actinomycetes</taxon>
        <taxon>Kitasatosporales</taxon>
        <taxon>Streptomycetaceae</taxon>
        <taxon>Streptomyces</taxon>
    </lineage>
</organism>